<keyword evidence="15" id="KW-1185">Reference proteome</keyword>
<dbReference type="Pfam" id="PF00858">
    <property type="entry name" value="ASC"/>
    <property type="match status" value="1"/>
</dbReference>
<dbReference type="InterPro" id="IPR001873">
    <property type="entry name" value="ENaC"/>
</dbReference>
<keyword evidence="9 13" id="KW-0472">Membrane</keyword>
<dbReference type="GO" id="GO:0005886">
    <property type="term" value="C:plasma membrane"/>
    <property type="evidence" value="ECO:0007669"/>
    <property type="project" value="TreeGrafter"/>
</dbReference>
<evidence type="ECO:0000256" key="8">
    <source>
        <dbReference type="ARBA" id="ARBA00023065"/>
    </source>
</evidence>
<accession>A0A1I8P9D3</accession>
<dbReference type="PANTHER" id="PTHR11690">
    <property type="entry name" value="AMILORIDE-SENSITIVE SODIUM CHANNEL-RELATED"/>
    <property type="match status" value="1"/>
</dbReference>
<protein>
    <recommendedName>
        <fullName evidence="16">Sodium channel protein Nach</fullName>
    </recommendedName>
</protein>
<name>A0A1I8P9D3_STOCA</name>
<evidence type="ECO:0000256" key="13">
    <source>
        <dbReference type="SAM" id="Phobius"/>
    </source>
</evidence>
<dbReference type="KEGG" id="scac:106082954"/>
<dbReference type="PROSITE" id="PS01206">
    <property type="entry name" value="ASC"/>
    <property type="match status" value="1"/>
</dbReference>
<proteinExistence type="inferred from homology"/>
<comment type="similarity">
    <text evidence="2 12">Belongs to the amiloride-sensitive sodium channel (TC 1.A.6) family.</text>
</comment>
<evidence type="ECO:0008006" key="16">
    <source>
        <dbReference type="Google" id="ProtNLM"/>
    </source>
</evidence>
<evidence type="ECO:0000256" key="3">
    <source>
        <dbReference type="ARBA" id="ARBA00022448"/>
    </source>
</evidence>
<feature type="transmembrane region" description="Helical" evidence="13">
    <location>
        <begin position="102"/>
        <end position="122"/>
    </location>
</feature>
<dbReference type="PANTHER" id="PTHR11690:SF253">
    <property type="entry name" value="PICKPOCKET 18-RELATED"/>
    <property type="match status" value="1"/>
</dbReference>
<keyword evidence="11 12" id="KW-0407">Ion channel</keyword>
<evidence type="ECO:0000256" key="12">
    <source>
        <dbReference type="RuleBase" id="RU000679"/>
    </source>
</evidence>
<dbReference type="GO" id="GO:0015280">
    <property type="term" value="F:ligand-gated sodium channel activity"/>
    <property type="evidence" value="ECO:0007669"/>
    <property type="project" value="TreeGrafter"/>
</dbReference>
<dbReference type="EnsemblMetazoa" id="SCAU006016-RA">
    <property type="protein sequence ID" value="SCAU006016-PA"/>
    <property type="gene ID" value="SCAU006016"/>
</dbReference>
<keyword evidence="3 12" id="KW-0813">Transport</keyword>
<evidence type="ECO:0000256" key="5">
    <source>
        <dbReference type="ARBA" id="ARBA00022692"/>
    </source>
</evidence>
<dbReference type="Proteomes" id="UP000095300">
    <property type="component" value="Unassembled WGS sequence"/>
</dbReference>
<dbReference type="AlphaFoldDB" id="A0A1I8P9D3"/>
<dbReference type="OrthoDB" id="6436100at2759"/>
<dbReference type="InterPro" id="IPR020903">
    <property type="entry name" value="ENaC_CS"/>
</dbReference>
<keyword evidence="7" id="KW-0915">Sodium</keyword>
<gene>
    <name evidence="14" type="primary">106082954</name>
</gene>
<evidence type="ECO:0000256" key="10">
    <source>
        <dbReference type="ARBA" id="ARBA00023201"/>
    </source>
</evidence>
<keyword evidence="4 12" id="KW-0894">Sodium channel</keyword>
<keyword evidence="6 13" id="KW-1133">Transmembrane helix</keyword>
<keyword evidence="5 12" id="KW-0812">Transmembrane</keyword>
<reference evidence="14" key="1">
    <citation type="submission" date="2020-05" db="UniProtKB">
        <authorList>
            <consortium name="EnsemblMetazoa"/>
        </authorList>
    </citation>
    <scope>IDENTIFICATION</scope>
    <source>
        <strain evidence="14">USDA</strain>
    </source>
</reference>
<keyword evidence="10 12" id="KW-0739">Sodium transport</keyword>
<evidence type="ECO:0000313" key="14">
    <source>
        <dbReference type="EnsemblMetazoa" id="SCAU006016-PA"/>
    </source>
</evidence>
<sequence>MKTFPPLAGQNQQPGQAWLKQPQTPIKKQKQMQETDVALVMGRAAWWKPALATTNAVAGATPHSKNGQKLTFNEALKDFLQNFSFHCYGKLVETGRGYQEKLFWLAFHVVALSALIIFLLNYHGTGDSLLTTSIYDPSYAISRVPFPAVSVCPINRISNESAKSYARELKSKDPRNRSVEHFYEQIKFLYYNHNVRGDMPDYEKALKFQRFLDIFDRKEDELFYNTRRRMTMLTPSCQNILKRCRLAGKDIDCAKEFTETYTSKGLCCTFNHDEKYSKERSTHNRLFGPDMGLLILLNASHGDDFFPSTIVDSYEILIHSPRIQPNPSSGSVEERIIQNGTDTYISIKPKIFQTIREVSHLKPRVRNCLYHDEIPDQFGTAYTFSNCISHCRARSIVVLCQCLPFMMTSLNLSSSVAYCSLEHRECLMRYDFKWYNVITERRNVPGLEREMEDSLYCPDCLPTCTEVQYSATLMDLPLNEYNMKSFPPTKKNLSDLAIVHVYFGVTNAVYYQRFLMNSWFETFSYIGNICGIIAGFSLIGIGEVVFFVLQQMYRAFRNELMAEQGKNGNKKVKTEKPLMILP</sequence>
<evidence type="ECO:0000256" key="6">
    <source>
        <dbReference type="ARBA" id="ARBA00022989"/>
    </source>
</evidence>
<dbReference type="VEuPathDB" id="VectorBase:SCAU006016"/>
<organism evidence="14 15">
    <name type="scientific">Stomoxys calcitrans</name>
    <name type="common">Stable fly</name>
    <name type="synonym">Conops calcitrans</name>
    <dbReference type="NCBI Taxonomy" id="35570"/>
    <lineage>
        <taxon>Eukaryota</taxon>
        <taxon>Metazoa</taxon>
        <taxon>Ecdysozoa</taxon>
        <taxon>Arthropoda</taxon>
        <taxon>Hexapoda</taxon>
        <taxon>Insecta</taxon>
        <taxon>Pterygota</taxon>
        <taxon>Neoptera</taxon>
        <taxon>Endopterygota</taxon>
        <taxon>Diptera</taxon>
        <taxon>Brachycera</taxon>
        <taxon>Muscomorpha</taxon>
        <taxon>Muscoidea</taxon>
        <taxon>Muscidae</taxon>
        <taxon>Stomoxys</taxon>
    </lineage>
</organism>
<keyword evidence="8 12" id="KW-0406">Ion transport</keyword>
<comment type="subcellular location">
    <subcellularLocation>
        <location evidence="1">Membrane</location>
        <topology evidence="1">Multi-pass membrane protein</topology>
    </subcellularLocation>
</comment>
<evidence type="ECO:0000256" key="7">
    <source>
        <dbReference type="ARBA" id="ARBA00023053"/>
    </source>
</evidence>
<feature type="transmembrane region" description="Helical" evidence="13">
    <location>
        <begin position="523"/>
        <end position="549"/>
    </location>
</feature>
<dbReference type="Gene3D" id="2.60.470.10">
    <property type="entry name" value="Acid-sensing ion channels like domains"/>
    <property type="match status" value="1"/>
</dbReference>
<dbReference type="STRING" id="35570.A0A1I8P9D3"/>
<evidence type="ECO:0000313" key="15">
    <source>
        <dbReference type="Proteomes" id="UP000095300"/>
    </source>
</evidence>
<evidence type="ECO:0000256" key="2">
    <source>
        <dbReference type="ARBA" id="ARBA00007193"/>
    </source>
</evidence>
<evidence type="ECO:0000256" key="4">
    <source>
        <dbReference type="ARBA" id="ARBA00022461"/>
    </source>
</evidence>
<evidence type="ECO:0000256" key="11">
    <source>
        <dbReference type="ARBA" id="ARBA00023303"/>
    </source>
</evidence>
<evidence type="ECO:0000256" key="1">
    <source>
        <dbReference type="ARBA" id="ARBA00004141"/>
    </source>
</evidence>
<evidence type="ECO:0000256" key="9">
    <source>
        <dbReference type="ARBA" id="ARBA00023136"/>
    </source>
</evidence>